<accession>A0A9X2AFW4</accession>
<evidence type="ECO:0000313" key="2">
    <source>
        <dbReference type="Proteomes" id="UP001139263"/>
    </source>
</evidence>
<keyword evidence="2" id="KW-1185">Reference proteome</keyword>
<dbReference type="EMBL" id="JALBUF010000034">
    <property type="protein sequence ID" value="MCI0184887.1"/>
    <property type="molecule type" value="Genomic_DNA"/>
</dbReference>
<sequence>MKSLIEEGNQVKAEVDRWLAVPEAQDVEPLTQARIAQFEQDERLDVQEAATYTAQTQMITSATQKMKSVEHDLSVIASDIARVEGIIHALGSYRLAYVRMQHEKLNAHFRHVQIHLVDVNKETGEIKDAFRIEWKGRPYRLLSTSESIRCDIEIGQALAAARGETMPMFVDNAESVQRLFDEIFTGQVIAAYVAECALAVEAFKGIESPDHPVKRSA</sequence>
<proteinExistence type="predicted"/>
<dbReference type="AlphaFoldDB" id="A0A9X2AFW4"/>
<evidence type="ECO:0000313" key="1">
    <source>
        <dbReference type="EMBL" id="MCI0184887.1"/>
    </source>
</evidence>
<protein>
    <submittedName>
        <fullName evidence="1">Uncharacterized protein</fullName>
    </submittedName>
</protein>
<reference evidence="1" key="1">
    <citation type="submission" date="2022-03" db="EMBL/GenBank/DDBJ databases">
        <title>Draft Genome Sequence of Firmicute Strain S0AB, a Heterotrophic Iron/Sulfur-Oxidizing Extreme Acidophile.</title>
        <authorList>
            <person name="Vergara E."/>
            <person name="Pakostova E."/>
            <person name="Johnson D.B."/>
            <person name="Holmes D.S."/>
        </authorList>
    </citation>
    <scope>NUCLEOTIDE SEQUENCE</scope>
    <source>
        <strain evidence="1">S0AB</strain>
    </source>
</reference>
<comment type="caution">
    <text evidence="1">The sequence shown here is derived from an EMBL/GenBank/DDBJ whole genome shotgun (WGS) entry which is preliminary data.</text>
</comment>
<dbReference type="Proteomes" id="UP001139263">
    <property type="component" value="Unassembled WGS sequence"/>
</dbReference>
<organism evidence="1 2">
    <name type="scientific">Sulfoacidibacillus ferrooxidans</name>
    <dbReference type="NCBI Taxonomy" id="2005001"/>
    <lineage>
        <taxon>Bacteria</taxon>
        <taxon>Bacillati</taxon>
        <taxon>Bacillota</taxon>
        <taxon>Bacilli</taxon>
        <taxon>Bacillales</taxon>
        <taxon>Alicyclobacillaceae</taxon>
        <taxon>Sulfoacidibacillus</taxon>
    </lineage>
</organism>
<name>A0A9X2AFW4_9BACL</name>
<gene>
    <name evidence="1" type="ORF">MM817_03184</name>
</gene>